<dbReference type="RefSeq" id="WP_189538496.1">
    <property type="nucleotide sequence ID" value="NZ_BMZD01000001.1"/>
</dbReference>
<keyword evidence="3" id="KW-1185">Reference proteome</keyword>
<dbReference type="Proteomes" id="UP000634139">
    <property type="component" value="Unassembled WGS sequence"/>
</dbReference>
<keyword evidence="1" id="KW-0732">Signal</keyword>
<name>A0A918VCE5_9SPHN</name>
<proteinExistence type="predicted"/>
<feature type="signal peptide" evidence="1">
    <location>
        <begin position="1"/>
        <end position="20"/>
    </location>
</feature>
<comment type="caution">
    <text evidence="2">The sequence shown here is derived from an EMBL/GenBank/DDBJ whole genome shotgun (WGS) entry which is preliminary data.</text>
</comment>
<evidence type="ECO:0000256" key="1">
    <source>
        <dbReference type="SAM" id="SignalP"/>
    </source>
</evidence>
<dbReference type="EMBL" id="BMZD01000001">
    <property type="protein sequence ID" value="GGZ86447.1"/>
    <property type="molecule type" value="Genomic_DNA"/>
</dbReference>
<evidence type="ECO:0000313" key="3">
    <source>
        <dbReference type="Proteomes" id="UP000634139"/>
    </source>
</evidence>
<sequence length="241" mass="25971">MTVRTLLLAGIATLLPTGLAAQQPQSIASGVKNFAPPQKPLVLSRTVWRSLPDGKHIMVKRSYEVRIAADGDGYVVDGALIDTVVEAPPPVALLADLERKRVDAGPFPLRLDRHGQITGTNAAASDRAARSEAARASALILNQTRQSYARGAGSMEALNRILAAANGGAAWPVDLFNPARNRHHEVRRVPLPSGNQGEVDVSINVASPEPGNLPQQFERTVITRLDGSERVSREVWTFDNR</sequence>
<feature type="chain" id="PRO_5036816317" evidence="1">
    <location>
        <begin position="21"/>
        <end position="241"/>
    </location>
</feature>
<accession>A0A918VCE5</accession>
<reference evidence="2" key="2">
    <citation type="submission" date="2020-09" db="EMBL/GenBank/DDBJ databases">
        <authorList>
            <person name="Sun Q."/>
            <person name="Kim S."/>
        </authorList>
    </citation>
    <scope>NUCLEOTIDE SEQUENCE</scope>
    <source>
        <strain evidence="2">KCTC 32422</strain>
    </source>
</reference>
<gene>
    <name evidence="2" type="ORF">GCM10011617_01300</name>
</gene>
<evidence type="ECO:0000313" key="2">
    <source>
        <dbReference type="EMBL" id="GGZ86447.1"/>
    </source>
</evidence>
<organism evidence="2 3">
    <name type="scientific">Novosphingobium arvoryzae</name>
    <dbReference type="NCBI Taxonomy" id="1256514"/>
    <lineage>
        <taxon>Bacteria</taxon>
        <taxon>Pseudomonadati</taxon>
        <taxon>Pseudomonadota</taxon>
        <taxon>Alphaproteobacteria</taxon>
        <taxon>Sphingomonadales</taxon>
        <taxon>Sphingomonadaceae</taxon>
        <taxon>Novosphingobium</taxon>
    </lineage>
</organism>
<protein>
    <submittedName>
        <fullName evidence="2">Uncharacterized protein</fullName>
    </submittedName>
</protein>
<reference evidence="2" key="1">
    <citation type="journal article" date="2014" name="Int. J. Syst. Evol. Microbiol.">
        <title>Complete genome sequence of Corynebacterium casei LMG S-19264T (=DSM 44701T), isolated from a smear-ripened cheese.</title>
        <authorList>
            <consortium name="US DOE Joint Genome Institute (JGI-PGF)"/>
            <person name="Walter F."/>
            <person name="Albersmeier A."/>
            <person name="Kalinowski J."/>
            <person name="Ruckert C."/>
        </authorList>
    </citation>
    <scope>NUCLEOTIDE SEQUENCE</scope>
    <source>
        <strain evidence="2">KCTC 32422</strain>
    </source>
</reference>
<dbReference type="AlphaFoldDB" id="A0A918VCE5"/>